<reference evidence="1" key="1">
    <citation type="journal article" date="2015" name="Proc. Natl. Acad. Sci. U.S.A.">
        <title>Networks of energetic and metabolic interactions define dynamics in microbial communities.</title>
        <authorList>
            <person name="Embree M."/>
            <person name="Liu J.K."/>
            <person name="Al-Bassam M.M."/>
            <person name="Zengler K."/>
        </authorList>
    </citation>
    <scope>NUCLEOTIDE SEQUENCE</scope>
</reference>
<gene>
    <name evidence="1" type="ORF">ASZ90_016389</name>
</gene>
<protein>
    <recommendedName>
        <fullName evidence="2">Transposase</fullName>
    </recommendedName>
</protein>
<name>A0A0W8EXD9_9ZZZZ</name>
<evidence type="ECO:0000313" key="1">
    <source>
        <dbReference type="EMBL" id="KUG13300.1"/>
    </source>
</evidence>
<organism evidence="1">
    <name type="scientific">hydrocarbon metagenome</name>
    <dbReference type="NCBI Taxonomy" id="938273"/>
    <lineage>
        <taxon>unclassified sequences</taxon>
        <taxon>metagenomes</taxon>
        <taxon>ecological metagenomes</taxon>
    </lineage>
</organism>
<dbReference type="EMBL" id="LNQE01001720">
    <property type="protein sequence ID" value="KUG13300.1"/>
    <property type="molecule type" value="Genomic_DNA"/>
</dbReference>
<accession>A0A0W8EXD9</accession>
<sequence>MSSGYHGRPFLYPEPFIQWMACIHLFLQMPYRQMEGFSR</sequence>
<evidence type="ECO:0008006" key="2">
    <source>
        <dbReference type="Google" id="ProtNLM"/>
    </source>
</evidence>
<dbReference type="AlphaFoldDB" id="A0A0W8EXD9"/>
<proteinExistence type="predicted"/>
<comment type="caution">
    <text evidence="1">The sequence shown here is derived from an EMBL/GenBank/DDBJ whole genome shotgun (WGS) entry which is preliminary data.</text>
</comment>